<comment type="caution">
    <text evidence="16">The sequence shown here is derived from an EMBL/GenBank/DDBJ whole genome shotgun (WGS) entry which is preliminary data.</text>
</comment>
<dbReference type="GO" id="GO:0043138">
    <property type="term" value="F:3'-5' DNA helicase activity"/>
    <property type="evidence" value="ECO:0007669"/>
    <property type="project" value="UniProtKB-EC"/>
</dbReference>
<dbReference type="PANTHER" id="PTHR11070:SF2">
    <property type="entry name" value="ATP-DEPENDENT DNA HELICASE SRS2"/>
    <property type="match status" value="1"/>
</dbReference>
<evidence type="ECO:0000256" key="2">
    <source>
        <dbReference type="ARBA" id="ARBA00022741"/>
    </source>
</evidence>
<dbReference type="GO" id="GO:0003677">
    <property type="term" value="F:DNA binding"/>
    <property type="evidence" value="ECO:0007669"/>
    <property type="project" value="UniProtKB-KW"/>
</dbReference>
<evidence type="ECO:0000259" key="15">
    <source>
        <dbReference type="PROSITE" id="PS51217"/>
    </source>
</evidence>
<dbReference type="PROSITE" id="PS51198">
    <property type="entry name" value="UVRD_HELICASE_ATP_BIND"/>
    <property type="match status" value="1"/>
</dbReference>
<evidence type="ECO:0000256" key="8">
    <source>
        <dbReference type="ARBA" id="ARBA00023204"/>
    </source>
</evidence>
<evidence type="ECO:0000259" key="14">
    <source>
        <dbReference type="PROSITE" id="PS51198"/>
    </source>
</evidence>
<dbReference type="Gene3D" id="1.10.486.10">
    <property type="entry name" value="PCRA, domain 4"/>
    <property type="match status" value="1"/>
</dbReference>
<feature type="domain" description="UvrD-like helicase ATP-binding" evidence="14">
    <location>
        <begin position="18"/>
        <end position="297"/>
    </location>
</feature>
<dbReference type="PANTHER" id="PTHR11070">
    <property type="entry name" value="UVRD / RECB / PCRA DNA HELICASE FAMILY MEMBER"/>
    <property type="match status" value="1"/>
</dbReference>
<proteinExistence type="inferred from homology"/>
<reference evidence="16 17" key="1">
    <citation type="journal article" date="2015" name="Genome Announc.">
        <title>Expanding the biotechnology potential of lactobacilli through comparative genomics of 213 strains and associated genera.</title>
        <authorList>
            <person name="Sun Z."/>
            <person name="Harris H.M."/>
            <person name="McCann A."/>
            <person name="Guo C."/>
            <person name="Argimon S."/>
            <person name="Zhang W."/>
            <person name="Yang X."/>
            <person name="Jeffery I.B."/>
            <person name="Cooney J.C."/>
            <person name="Kagawa T.F."/>
            <person name="Liu W."/>
            <person name="Song Y."/>
            <person name="Salvetti E."/>
            <person name="Wrobel A."/>
            <person name="Rasinkangas P."/>
            <person name="Parkhill J."/>
            <person name="Rea M.C."/>
            <person name="O'Sullivan O."/>
            <person name="Ritari J."/>
            <person name="Douillard F.P."/>
            <person name="Paul Ross R."/>
            <person name="Yang R."/>
            <person name="Briner A.E."/>
            <person name="Felis G.E."/>
            <person name="de Vos W.M."/>
            <person name="Barrangou R."/>
            <person name="Klaenhammer T.R."/>
            <person name="Caufield P.W."/>
            <person name="Cui Y."/>
            <person name="Zhang H."/>
            <person name="O'Toole P.W."/>
        </authorList>
    </citation>
    <scope>NUCLEOTIDE SEQUENCE [LARGE SCALE GENOMIC DNA]</scope>
    <source>
        <strain evidence="16 17">ATCC 27304</strain>
    </source>
</reference>
<name>A0A0R2FY59_9LACO</name>
<evidence type="ECO:0000256" key="3">
    <source>
        <dbReference type="ARBA" id="ARBA00022763"/>
    </source>
</evidence>
<evidence type="ECO:0000256" key="12">
    <source>
        <dbReference type="PROSITE-ProRule" id="PRU00560"/>
    </source>
</evidence>
<evidence type="ECO:0000256" key="10">
    <source>
        <dbReference type="ARBA" id="ARBA00034617"/>
    </source>
</evidence>
<dbReference type="EC" id="5.6.2.4" evidence="13"/>
<dbReference type="CDD" id="cd18807">
    <property type="entry name" value="SF1_C_UvrD"/>
    <property type="match status" value="1"/>
</dbReference>
<dbReference type="EMBL" id="JQAR01000008">
    <property type="protein sequence ID" value="KRN30202.1"/>
    <property type="molecule type" value="Genomic_DNA"/>
</dbReference>
<dbReference type="PATRIC" id="fig|1618.3.peg.2303"/>
<evidence type="ECO:0000256" key="6">
    <source>
        <dbReference type="ARBA" id="ARBA00022840"/>
    </source>
</evidence>
<dbReference type="InterPro" id="IPR014017">
    <property type="entry name" value="DNA_helicase_UvrD-like_C"/>
</dbReference>
<dbReference type="FunFam" id="1.10.10.160:FF:000001">
    <property type="entry name" value="ATP-dependent DNA helicase"/>
    <property type="match status" value="1"/>
</dbReference>
<dbReference type="FunFam" id="3.40.50.300:FF:001201">
    <property type="entry name" value="ATP-dependent DNA helicase UvrD2"/>
    <property type="match status" value="1"/>
</dbReference>
<dbReference type="FunFam" id="1.10.486.10:FF:000003">
    <property type="entry name" value="ATP-dependent DNA helicase"/>
    <property type="match status" value="1"/>
</dbReference>
<dbReference type="InterPro" id="IPR005751">
    <property type="entry name" value="ATP-dep_DNA_helicase_PcrA"/>
</dbReference>
<keyword evidence="6 12" id="KW-0067">ATP-binding</keyword>
<dbReference type="STRING" id="1618.IV36_GL002241"/>
<feature type="domain" description="UvrD-like helicase C-terminal" evidence="15">
    <location>
        <begin position="298"/>
        <end position="577"/>
    </location>
</feature>
<comment type="catalytic activity">
    <reaction evidence="11 13">
        <text>ATP + H2O = ADP + phosphate + H(+)</text>
        <dbReference type="Rhea" id="RHEA:13065"/>
        <dbReference type="ChEBI" id="CHEBI:15377"/>
        <dbReference type="ChEBI" id="CHEBI:15378"/>
        <dbReference type="ChEBI" id="CHEBI:30616"/>
        <dbReference type="ChEBI" id="CHEBI:43474"/>
        <dbReference type="ChEBI" id="CHEBI:456216"/>
        <dbReference type="EC" id="5.6.2.4"/>
    </reaction>
</comment>
<evidence type="ECO:0000256" key="5">
    <source>
        <dbReference type="ARBA" id="ARBA00022806"/>
    </source>
</evidence>
<dbReference type="Pfam" id="PF00580">
    <property type="entry name" value="UvrD-helicase"/>
    <property type="match status" value="1"/>
</dbReference>
<dbReference type="PROSITE" id="PS51217">
    <property type="entry name" value="UVRD_HELICASE_CTER"/>
    <property type="match status" value="1"/>
</dbReference>
<dbReference type="NCBIfam" id="TIGR01073">
    <property type="entry name" value="pcrA"/>
    <property type="match status" value="1"/>
</dbReference>
<keyword evidence="2 12" id="KW-0547">Nucleotide-binding</keyword>
<dbReference type="Proteomes" id="UP000051727">
    <property type="component" value="Unassembled WGS sequence"/>
</dbReference>
<keyword evidence="8" id="KW-0234">DNA repair</keyword>
<accession>A0A0R2FY59</accession>
<keyword evidence="9" id="KW-0413">Isomerase</keyword>
<dbReference type="GO" id="GO:0005524">
    <property type="term" value="F:ATP binding"/>
    <property type="evidence" value="ECO:0007669"/>
    <property type="project" value="UniProtKB-UniRule"/>
</dbReference>
<dbReference type="Gene3D" id="1.10.10.160">
    <property type="match status" value="1"/>
</dbReference>
<dbReference type="Pfam" id="PF13361">
    <property type="entry name" value="UvrD_C"/>
    <property type="match status" value="1"/>
</dbReference>
<dbReference type="Gene3D" id="3.40.50.300">
    <property type="entry name" value="P-loop containing nucleotide triphosphate hydrolases"/>
    <property type="match status" value="2"/>
</dbReference>
<gene>
    <name evidence="16" type="ORF">IV36_GL002241</name>
</gene>
<keyword evidence="3" id="KW-0227">DNA damage</keyword>
<evidence type="ECO:0000256" key="13">
    <source>
        <dbReference type="RuleBase" id="RU364053"/>
    </source>
</evidence>
<evidence type="ECO:0000256" key="1">
    <source>
        <dbReference type="ARBA" id="ARBA00009922"/>
    </source>
</evidence>
<sequence>MIGFKRGLKKVTVERLLKGMNDKQQEAVLCTEGPLLIIAGAGSGKTRVLTHRVAYLIEEKQVNPWNVLAITFTNKAAAEMRERIGNLLEEGANDVWVSTFHALCVRILRRDIDKIGYNRAFTITGTSEQRTLIKHILADLNIDIKKFDPRAILSEISNAKNDLKTPTDYRMNIQGPFEQVVADVYPEYQKQLENNQAVDFDDLIMLTHRLFKEVPDVLEFYQRKFQYIHVDEYQDTNQAQYELVSLLAKKNRNLCVVGDADQSIYGWRGANMENIMNFEQDYPDTTIVKLEQNYRSTKIILQAANSVIKNNTNRKAKELWTQNNEGTKIRYYRGQNANDEAFYVVRNIQKMMRENGCHYNDFAILYRTNAQSRTIEETFIKANIPYKIVGAHKFYDRKEIRDVLAYMQLVTNPQDSLSFERIVNEPKRGIGSTSIERLNDFAQNMGMSLLDAASNAVLANISGKASNALANFADLINGLHELRDKLNVTEMTEKILDKSGYKKVLEDSKTLENQSRLENLEEFLSVTKQFDDSWEPEDENSDPFVDFLADLALVSDQDSLVEETDEVTLMTLHAAKGLEFPIVFMMGMEEGIFPLSRSMMDENELEEERRLAYVGITRAERELFLTNAFSRMLYGRRQNNPASRFIEEIDPELLQAENQQVANTSIRHNDSRKDYPFGQARTHYKMPAGTVEKNKGTGAEKVGWSVGDKVLHKAWGEGTVVKLAGSGEDMELDIAFAGMGIKRLLASFAPIKKK</sequence>
<evidence type="ECO:0000256" key="7">
    <source>
        <dbReference type="ARBA" id="ARBA00023125"/>
    </source>
</evidence>
<keyword evidence="7 13" id="KW-0238">DNA-binding</keyword>
<evidence type="ECO:0000256" key="9">
    <source>
        <dbReference type="ARBA" id="ARBA00023235"/>
    </source>
</evidence>
<dbReference type="InterPro" id="IPR013986">
    <property type="entry name" value="DExx_box_DNA_helicase_dom_sf"/>
</dbReference>
<evidence type="ECO:0000313" key="17">
    <source>
        <dbReference type="Proteomes" id="UP000051727"/>
    </source>
</evidence>
<dbReference type="GO" id="GO:0009314">
    <property type="term" value="P:response to radiation"/>
    <property type="evidence" value="ECO:0007669"/>
    <property type="project" value="UniProtKB-ARBA"/>
</dbReference>
<dbReference type="InterPro" id="IPR027417">
    <property type="entry name" value="P-loop_NTPase"/>
</dbReference>
<dbReference type="CDD" id="cd17932">
    <property type="entry name" value="DEXQc_UvrD"/>
    <property type="match status" value="1"/>
</dbReference>
<comment type="catalytic activity">
    <reaction evidence="10">
        <text>Couples ATP hydrolysis with the unwinding of duplex DNA by translocating in the 3'-5' direction.</text>
        <dbReference type="EC" id="5.6.2.4"/>
    </reaction>
</comment>
<dbReference type="GO" id="GO:0006260">
    <property type="term" value="P:DNA replication"/>
    <property type="evidence" value="ECO:0007669"/>
    <property type="project" value="InterPro"/>
</dbReference>
<feature type="binding site" evidence="12">
    <location>
        <begin position="39"/>
        <end position="46"/>
    </location>
    <ligand>
        <name>ATP</name>
        <dbReference type="ChEBI" id="CHEBI:30616"/>
    </ligand>
</feature>
<dbReference type="GO" id="GO:0033202">
    <property type="term" value="C:DNA helicase complex"/>
    <property type="evidence" value="ECO:0007669"/>
    <property type="project" value="TreeGrafter"/>
</dbReference>
<organism evidence="16 17">
    <name type="scientific">Liquorilactobacillus mali</name>
    <dbReference type="NCBI Taxonomy" id="1618"/>
    <lineage>
        <taxon>Bacteria</taxon>
        <taxon>Bacillati</taxon>
        <taxon>Bacillota</taxon>
        <taxon>Bacilli</taxon>
        <taxon>Lactobacillales</taxon>
        <taxon>Lactobacillaceae</taxon>
        <taxon>Liquorilactobacillus</taxon>
    </lineage>
</organism>
<evidence type="ECO:0000256" key="11">
    <source>
        <dbReference type="ARBA" id="ARBA00048988"/>
    </source>
</evidence>
<dbReference type="SUPFAM" id="SSF52540">
    <property type="entry name" value="P-loop containing nucleoside triphosphate hydrolases"/>
    <property type="match status" value="1"/>
</dbReference>
<dbReference type="GO" id="GO:0000725">
    <property type="term" value="P:recombinational repair"/>
    <property type="evidence" value="ECO:0007669"/>
    <property type="project" value="TreeGrafter"/>
</dbReference>
<dbReference type="InterPro" id="IPR000212">
    <property type="entry name" value="DNA_helicase_UvrD/REP"/>
</dbReference>
<keyword evidence="5 12" id="KW-0347">Helicase</keyword>
<dbReference type="Pfam" id="PF21196">
    <property type="entry name" value="PcrA_UvrD_tudor"/>
    <property type="match status" value="1"/>
</dbReference>
<dbReference type="InterPro" id="IPR014016">
    <property type="entry name" value="UvrD-like_ATP-bd"/>
</dbReference>
<dbReference type="GO" id="GO:0005829">
    <property type="term" value="C:cytosol"/>
    <property type="evidence" value="ECO:0007669"/>
    <property type="project" value="TreeGrafter"/>
</dbReference>
<comment type="similarity">
    <text evidence="1 13">Belongs to the helicase family. UvrD subfamily.</text>
</comment>
<keyword evidence="4 12" id="KW-0378">Hydrolase</keyword>
<evidence type="ECO:0000256" key="4">
    <source>
        <dbReference type="ARBA" id="ARBA00022801"/>
    </source>
</evidence>
<dbReference type="AlphaFoldDB" id="A0A0R2FY59"/>
<evidence type="ECO:0000313" key="16">
    <source>
        <dbReference type="EMBL" id="KRN30202.1"/>
    </source>
</evidence>
<protein>
    <recommendedName>
        <fullName evidence="13">ATP-dependent DNA helicase</fullName>
        <ecNumber evidence="13">5.6.2.4</ecNumber>
    </recommendedName>
</protein>
<dbReference type="GO" id="GO:0016887">
    <property type="term" value="F:ATP hydrolysis activity"/>
    <property type="evidence" value="ECO:0007669"/>
    <property type="project" value="RHEA"/>
</dbReference>